<evidence type="ECO:0000313" key="6">
    <source>
        <dbReference type="EMBL" id="SLM18810.1"/>
    </source>
</evidence>
<dbReference type="GO" id="GO:0016853">
    <property type="term" value="F:isomerase activity"/>
    <property type="evidence" value="ECO:0007669"/>
    <property type="project" value="UniProtKB-KW"/>
</dbReference>
<evidence type="ECO:0000259" key="5">
    <source>
        <dbReference type="PROSITE" id="PS51464"/>
    </source>
</evidence>
<dbReference type="GO" id="GO:0006487">
    <property type="term" value="P:protein N-linked glycosylation"/>
    <property type="evidence" value="ECO:0007669"/>
    <property type="project" value="TreeGrafter"/>
</dbReference>
<feature type="domain" description="SIS" evidence="5">
    <location>
        <begin position="30"/>
        <end position="184"/>
    </location>
</feature>
<keyword evidence="4" id="KW-0677">Repeat</keyword>
<sequence length="385" mass="42597">MHYEKKVMLEEILLQPSFLKENGKAILENLNSSLKKHDISAITHLYILGCGDSYYSALANRMSLMEMTGLYVESIEALEFSRYVVNYMPTGSAVIGVSNSGTVSRTIEGVKRAREKGALTFAITTSMTSPLAQAVDIPLIVNSPPNIKERPDGPPVVTPGSVSYIASLLGVYCVGIAFGKKLGRLTDENVQSRLAELDGLADNILATIKLLDPIAREYAEKLPVERRLMILGGGPNYATAFFSVAKLFEGLRHPASAVEMEEWAHEEYFISDKDASVFVIVPPGESRSRALEQMRAAHDMGAEVIAICSAADVEIEKYADVLFPISGAIREELTPFIYCVPFELFSCYLSSVRNKFFLGFDDPKRREVNFRQIFNSQIKDLQGKK</sequence>
<dbReference type="PANTHER" id="PTHR10937:SF0">
    <property type="entry name" value="GLUTAMINE--FRUCTOSE-6-PHOSPHATE TRANSAMINASE (ISOMERIZING)"/>
    <property type="match status" value="1"/>
</dbReference>
<feature type="domain" description="SIS" evidence="5">
    <location>
        <begin position="214"/>
        <end position="355"/>
    </location>
</feature>
<dbReference type="CDD" id="cd05008">
    <property type="entry name" value="SIS_GlmS_GlmD_1"/>
    <property type="match status" value="1"/>
</dbReference>
<protein>
    <recommendedName>
        <fullName evidence="3">Glutamine--fructose-6-phosphate aminotransferase [isomerizing]</fullName>
        <ecNumber evidence="2">2.6.1.16</ecNumber>
    </recommendedName>
</protein>
<name>A0A3P3XRD1_9SPIR</name>
<accession>A0A3P3XRD1</accession>
<keyword evidence="6" id="KW-0413">Isomerase</keyword>
<dbReference type="InterPro" id="IPR001347">
    <property type="entry name" value="SIS_dom"/>
</dbReference>
<evidence type="ECO:0000256" key="2">
    <source>
        <dbReference type="ARBA" id="ARBA00012916"/>
    </source>
</evidence>
<dbReference type="InterPro" id="IPR035466">
    <property type="entry name" value="GlmS/AgaS_SIS"/>
</dbReference>
<reference evidence="6" key="1">
    <citation type="submission" date="2017-02" db="EMBL/GenBank/DDBJ databases">
        <authorList>
            <person name="Regsiter A."/>
            <person name="William W."/>
        </authorList>
    </citation>
    <scope>NUCLEOTIDE SEQUENCE</scope>
    <source>
        <strain evidence="6">BdmA 4</strain>
    </source>
</reference>
<comment type="catalytic activity">
    <reaction evidence="1">
        <text>D-fructose 6-phosphate + L-glutamine = D-glucosamine 6-phosphate + L-glutamate</text>
        <dbReference type="Rhea" id="RHEA:13237"/>
        <dbReference type="ChEBI" id="CHEBI:29985"/>
        <dbReference type="ChEBI" id="CHEBI:58359"/>
        <dbReference type="ChEBI" id="CHEBI:58725"/>
        <dbReference type="ChEBI" id="CHEBI:61527"/>
        <dbReference type="EC" id="2.6.1.16"/>
    </reaction>
</comment>
<dbReference type="Gene3D" id="3.40.50.10490">
    <property type="entry name" value="Glucose-6-phosphate isomerase like protein, domain 1"/>
    <property type="match status" value="2"/>
</dbReference>
<evidence type="ECO:0000256" key="4">
    <source>
        <dbReference type="ARBA" id="ARBA00022737"/>
    </source>
</evidence>
<dbReference type="PANTHER" id="PTHR10937">
    <property type="entry name" value="GLUCOSAMINE--FRUCTOSE-6-PHOSPHATE AMINOTRANSFERASE, ISOMERIZING"/>
    <property type="match status" value="1"/>
</dbReference>
<dbReference type="InterPro" id="IPR046348">
    <property type="entry name" value="SIS_dom_sf"/>
</dbReference>
<evidence type="ECO:0000256" key="3">
    <source>
        <dbReference type="ARBA" id="ARBA00016090"/>
    </source>
</evidence>
<keyword evidence="6" id="KW-0808">Transferase</keyword>
<dbReference type="GO" id="GO:0006047">
    <property type="term" value="P:UDP-N-acetylglucosamine metabolic process"/>
    <property type="evidence" value="ECO:0007669"/>
    <property type="project" value="TreeGrafter"/>
</dbReference>
<proteinExistence type="predicted"/>
<dbReference type="GO" id="GO:0006002">
    <property type="term" value="P:fructose 6-phosphate metabolic process"/>
    <property type="evidence" value="ECO:0007669"/>
    <property type="project" value="TreeGrafter"/>
</dbReference>
<dbReference type="SUPFAM" id="SSF53697">
    <property type="entry name" value="SIS domain"/>
    <property type="match status" value="1"/>
</dbReference>
<gene>
    <name evidence="6" type="ORF">SPIRO4BDMA_50325</name>
</gene>
<dbReference type="EMBL" id="FWDO01000005">
    <property type="protein sequence ID" value="SLM18810.1"/>
    <property type="molecule type" value="Genomic_DNA"/>
</dbReference>
<dbReference type="Pfam" id="PF01380">
    <property type="entry name" value="SIS"/>
    <property type="match status" value="2"/>
</dbReference>
<dbReference type="GO" id="GO:0004360">
    <property type="term" value="F:glutamine-fructose-6-phosphate transaminase (isomerizing) activity"/>
    <property type="evidence" value="ECO:0007669"/>
    <property type="project" value="UniProtKB-EC"/>
</dbReference>
<evidence type="ECO:0000256" key="1">
    <source>
        <dbReference type="ARBA" id="ARBA00001031"/>
    </source>
</evidence>
<organism evidence="6">
    <name type="scientific">uncultured spirochete</name>
    <dbReference type="NCBI Taxonomy" id="156406"/>
    <lineage>
        <taxon>Bacteria</taxon>
        <taxon>Pseudomonadati</taxon>
        <taxon>Spirochaetota</taxon>
        <taxon>Spirochaetia</taxon>
        <taxon>Spirochaetales</taxon>
        <taxon>environmental samples</taxon>
    </lineage>
</organism>
<dbReference type="AlphaFoldDB" id="A0A3P3XRD1"/>
<dbReference type="PROSITE" id="PS51464">
    <property type="entry name" value="SIS"/>
    <property type="match status" value="2"/>
</dbReference>
<dbReference type="GO" id="GO:0097367">
    <property type="term" value="F:carbohydrate derivative binding"/>
    <property type="evidence" value="ECO:0007669"/>
    <property type="project" value="InterPro"/>
</dbReference>
<dbReference type="EC" id="2.6.1.16" evidence="2"/>